<dbReference type="PROSITE" id="PS01155">
    <property type="entry name" value="ENDONUCLEASE_III_2"/>
    <property type="match status" value="1"/>
</dbReference>
<keyword evidence="5 13" id="KW-0227">DNA damage</keyword>
<dbReference type="InterPro" id="IPR004036">
    <property type="entry name" value="Endonuclease-III-like_CS2"/>
</dbReference>
<keyword evidence="16" id="KW-1185">Reference proteome</keyword>
<reference evidence="15" key="1">
    <citation type="submission" date="2019-09" db="EMBL/GenBank/DDBJ databases">
        <title>The Mitochondrial Proteome of the Jakobid, Andalucia godoyi, a Protist With the Most Gene-Rich and Bacteria-Like Mitochondrial Genome.</title>
        <authorList>
            <person name="Gray M.W."/>
            <person name="Burger G."/>
            <person name="Derelle R."/>
            <person name="Klimes V."/>
            <person name="Leger M."/>
            <person name="Sarrasin M."/>
            <person name="Vlcek C."/>
            <person name="Roger A.J."/>
            <person name="Elias M."/>
            <person name="Lang B.F."/>
        </authorList>
    </citation>
    <scope>NUCLEOTIDE SEQUENCE</scope>
    <source>
        <strain evidence="15">And28</strain>
    </source>
</reference>
<organism evidence="15 16">
    <name type="scientific">Andalucia godoyi</name>
    <name type="common">Flagellate</name>
    <dbReference type="NCBI Taxonomy" id="505711"/>
    <lineage>
        <taxon>Eukaryota</taxon>
        <taxon>Discoba</taxon>
        <taxon>Jakobida</taxon>
        <taxon>Andalucina</taxon>
        <taxon>Andaluciidae</taxon>
        <taxon>Andalucia</taxon>
    </lineage>
</organism>
<keyword evidence="11 13" id="KW-0326">Glycosidase</keyword>
<dbReference type="SMART" id="SM00478">
    <property type="entry name" value="ENDO3c"/>
    <property type="match status" value="1"/>
</dbReference>
<dbReference type="AlphaFoldDB" id="A0A8K0AHH1"/>
<dbReference type="InterPro" id="IPR000445">
    <property type="entry name" value="HhH_motif"/>
</dbReference>
<dbReference type="GO" id="GO:0005739">
    <property type="term" value="C:mitochondrion"/>
    <property type="evidence" value="ECO:0007669"/>
    <property type="project" value="UniProtKB-SubCell"/>
</dbReference>
<keyword evidence="6 13" id="KW-0378">Hydrolase</keyword>
<keyword evidence="4" id="KW-0479">Metal-binding</keyword>
<comment type="caution">
    <text evidence="13">Lacks conserved residue(s) required for the propagation of feature annotation.</text>
</comment>
<dbReference type="SUPFAM" id="SSF48150">
    <property type="entry name" value="DNA-glycosylase"/>
    <property type="match status" value="1"/>
</dbReference>
<keyword evidence="7" id="KW-0408">Iron</keyword>
<protein>
    <recommendedName>
        <fullName evidence="13">Endonuclease III homolog</fullName>
        <ecNumber evidence="13">3.2.2.-</ecNumber>
        <ecNumber evidence="13">4.2.99.18</ecNumber>
    </recommendedName>
    <alternativeName>
        <fullName evidence="13">Bifunctional DNA N-glycosylase/DNA-(apurinic or apyrimidinic site) lyase</fullName>
        <shortName evidence="13">DNA glycosylase/AP lyase</shortName>
    </alternativeName>
</protein>
<dbReference type="FunFam" id="1.10.340.30:FF:000005">
    <property type="entry name" value="Endonuclease III-like protein 1"/>
    <property type="match status" value="1"/>
</dbReference>
<evidence type="ECO:0000256" key="10">
    <source>
        <dbReference type="ARBA" id="ARBA00023239"/>
    </source>
</evidence>
<evidence type="ECO:0000256" key="3">
    <source>
        <dbReference type="ARBA" id="ARBA00022485"/>
    </source>
</evidence>
<dbReference type="GO" id="GO:0046872">
    <property type="term" value="F:metal ion binding"/>
    <property type="evidence" value="ECO:0007669"/>
    <property type="project" value="UniProtKB-KW"/>
</dbReference>
<comment type="catalytic activity">
    <reaction evidence="12 13">
        <text>2'-deoxyribonucleotide-(2'-deoxyribose 5'-phosphate)-2'-deoxyribonucleotide-DNA = a 3'-end 2'-deoxyribonucleotide-(2,3-dehydro-2,3-deoxyribose 5'-phosphate)-DNA + a 5'-end 5'-phospho-2'-deoxyribonucleoside-DNA + H(+)</text>
        <dbReference type="Rhea" id="RHEA:66592"/>
        <dbReference type="Rhea" id="RHEA-COMP:13180"/>
        <dbReference type="Rhea" id="RHEA-COMP:16897"/>
        <dbReference type="Rhea" id="RHEA-COMP:17067"/>
        <dbReference type="ChEBI" id="CHEBI:15378"/>
        <dbReference type="ChEBI" id="CHEBI:136412"/>
        <dbReference type="ChEBI" id="CHEBI:157695"/>
        <dbReference type="ChEBI" id="CHEBI:167181"/>
        <dbReference type="EC" id="4.2.99.18"/>
    </reaction>
</comment>
<dbReference type="OrthoDB" id="2099276at2759"/>
<evidence type="ECO:0000256" key="2">
    <source>
        <dbReference type="ARBA" id="ARBA00008343"/>
    </source>
</evidence>
<evidence type="ECO:0000313" key="15">
    <source>
        <dbReference type="EMBL" id="KAF0852273.1"/>
    </source>
</evidence>
<dbReference type="EC" id="3.2.2.-" evidence="13"/>
<accession>A0A8K0AHH1</accession>
<keyword evidence="3" id="KW-0004">4Fe-4S</keyword>
<evidence type="ECO:0000256" key="7">
    <source>
        <dbReference type="ARBA" id="ARBA00023004"/>
    </source>
</evidence>
<evidence type="ECO:0000256" key="12">
    <source>
        <dbReference type="ARBA" id="ARBA00044632"/>
    </source>
</evidence>
<gene>
    <name evidence="13" type="primary">NTH1</name>
    <name evidence="15" type="ORF">ANDGO_00812</name>
</gene>
<comment type="caution">
    <text evidence="15">The sequence shown here is derived from an EMBL/GenBank/DDBJ whole genome shotgun (WGS) entry which is preliminary data.</text>
</comment>
<keyword evidence="8" id="KW-0411">Iron-sulfur</keyword>
<comment type="cofactor">
    <cofactor evidence="1">
        <name>[4Fe-4S] cluster</name>
        <dbReference type="ChEBI" id="CHEBI:49883"/>
    </cofactor>
</comment>
<dbReference type="InterPro" id="IPR003265">
    <property type="entry name" value="HhH-GPD_domain"/>
</dbReference>
<comment type="function">
    <text evidence="13">Bifunctional DNA N-glycosylase with associated apurinic/apyrimidinic (AP) lyase function that catalyzes the first step in base excision repair (BER), the primary repair pathway for the repair of oxidative DNA damage. The DNA N-glycosylase activity releases the damaged DNA base from DNA by cleaving the N-glycosidic bond, leaving an AP site. The AP lyase activity cleaves the phosphodiester bond 3' to the AP site by a beta-elimination. Primarily recognizes and repairs oxidative base damage of pyrimidines.</text>
</comment>
<dbReference type="GO" id="GO:0006289">
    <property type="term" value="P:nucleotide-excision repair"/>
    <property type="evidence" value="ECO:0007669"/>
    <property type="project" value="TreeGrafter"/>
</dbReference>
<evidence type="ECO:0000256" key="4">
    <source>
        <dbReference type="ARBA" id="ARBA00022723"/>
    </source>
</evidence>
<dbReference type="GO" id="GO:0051539">
    <property type="term" value="F:4 iron, 4 sulfur cluster binding"/>
    <property type="evidence" value="ECO:0007669"/>
    <property type="project" value="UniProtKB-KW"/>
</dbReference>
<comment type="similarity">
    <text evidence="2 13">Belongs to the Nth/MutY family.</text>
</comment>
<dbReference type="GO" id="GO:0003677">
    <property type="term" value="F:DNA binding"/>
    <property type="evidence" value="ECO:0007669"/>
    <property type="project" value="UniProtKB-UniRule"/>
</dbReference>
<dbReference type="Pfam" id="PF00633">
    <property type="entry name" value="HHH"/>
    <property type="match status" value="1"/>
</dbReference>
<keyword evidence="10 13" id="KW-0456">Lyase</keyword>
<evidence type="ECO:0000256" key="6">
    <source>
        <dbReference type="ARBA" id="ARBA00022801"/>
    </source>
</evidence>
<evidence type="ECO:0000256" key="9">
    <source>
        <dbReference type="ARBA" id="ARBA00023204"/>
    </source>
</evidence>
<keyword evidence="9 13" id="KW-0234">DNA repair</keyword>
<dbReference type="Gene3D" id="1.10.340.30">
    <property type="entry name" value="Hypothetical protein, domain 2"/>
    <property type="match status" value="1"/>
</dbReference>
<dbReference type="GO" id="GO:0140078">
    <property type="term" value="F:class I DNA-(apurinic or apyrimidinic site) endonuclease activity"/>
    <property type="evidence" value="ECO:0007669"/>
    <property type="project" value="UniProtKB-EC"/>
</dbReference>
<dbReference type="PANTHER" id="PTHR43286:SF1">
    <property type="entry name" value="ENDONUCLEASE III-LIKE PROTEIN 1"/>
    <property type="match status" value="1"/>
</dbReference>
<dbReference type="InterPro" id="IPR011257">
    <property type="entry name" value="DNA_glycosylase"/>
</dbReference>
<evidence type="ECO:0000259" key="14">
    <source>
        <dbReference type="SMART" id="SM00478"/>
    </source>
</evidence>
<dbReference type="InterPro" id="IPR023170">
    <property type="entry name" value="HhH_base_excis_C"/>
</dbReference>
<evidence type="ECO:0000313" key="16">
    <source>
        <dbReference type="Proteomes" id="UP000799049"/>
    </source>
</evidence>
<evidence type="ECO:0000256" key="8">
    <source>
        <dbReference type="ARBA" id="ARBA00023014"/>
    </source>
</evidence>
<proteinExistence type="inferred from homology"/>
<dbReference type="PANTHER" id="PTHR43286">
    <property type="entry name" value="ENDONUCLEASE III-LIKE PROTEIN 1"/>
    <property type="match status" value="1"/>
</dbReference>
<keyword evidence="15" id="KW-0540">Nuclease</keyword>
<dbReference type="Pfam" id="PF00730">
    <property type="entry name" value="HhH-GPD"/>
    <property type="match status" value="1"/>
</dbReference>
<evidence type="ECO:0000256" key="1">
    <source>
        <dbReference type="ARBA" id="ARBA00001966"/>
    </source>
</evidence>
<dbReference type="CDD" id="cd00056">
    <property type="entry name" value="ENDO3c"/>
    <property type="match status" value="1"/>
</dbReference>
<dbReference type="EMBL" id="VRVR01000049">
    <property type="protein sequence ID" value="KAF0852273.1"/>
    <property type="molecule type" value="Genomic_DNA"/>
</dbReference>
<dbReference type="Gene3D" id="1.10.1670.10">
    <property type="entry name" value="Helix-hairpin-Helix base-excision DNA repair enzymes (C-terminal)"/>
    <property type="match status" value="1"/>
</dbReference>
<evidence type="ECO:0000256" key="13">
    <source>
        <dbReference type="HAMAP-Rule" id="MF_03183"/>
    </source>
</evidence>
<dbReference type="PROSITE" id="PS00764">
    <property type="entry name" value="ENDONUCLEASE_III_1"/>
    <property type="match status" value="1"/>
</dbReference>
<dbReference type="HAMAP" id="MF_03183">
    <property type="entry name" value="Endonuclease_III_Nth"/>
    <property type="match status" value="1"/>
</dbReference>
<sequence>MHRCRALSRLPAHDGHHHHRCCCCYFLAGITGVAPLPTTSTVARMRRRIKRDGSTFAETAAVNAPLKRSRGGLPVLPIQYDNESHPSYCAHVEVRLEQPVALTTQTPPGMSLPPPKKPPPRNWEWIYGQIEDMRKDGGAPVDTLGCERLFDPAAAEHVKRFHILVALMMSSQTKDQITAAAHERLRAQLPGGLTVDSILAVPEDTLVSILYGVGFYRRKAEYLKGAAKLCKDKHNGDIPATLEGLLELPGVGPKMAYLVMGCAWNKPHTGIGVDVHVHRITNRLGWVKTKNPEETRKALEDWLPFEKYHSINYLLVGLGQTICKPVSPACDKCLCRDMCPKIGTRSKD</sequence>
<dbReference type="InterPro" id="IPR004035">
    <property type="entry name" value="Endouclease-III_FeS-bd_BS"/>
</dbReference>
<dbReference type="GO" id="GO:0006285">
    <property type="term" value="P:base-excision repair, AP site formation"/>
    <property type="evidence" value="ECO:0007669"/>
    <property type="project" value="UniProtKB-UniRule"/>
</dbReference>
<dbReference type="GO" id="GO:0000703">
    <property type="term" value="F:oxidized pyrimidine nucleobase lesion DNA N-glycosylase activity"/>
    <property type="evidence" value="ECO:0007669"/>
    <property type="project" value="UniProtKB-UniRule"/>
</dbReference>
<keyword evidence="15" id="KW-0255">Endonuclease</keyword>
<keyword evidence="13" id="KW-0539">Nucleus</keyword>
<evidence type="ECO:0000256" key="5">
    <source>
        <dbReference type="ARBA" id="ARBA00022763"/>
    </source>
</evidence>
<dbReference type="GO" id="GO:0005634">
    <property type="term" value="C:nucleus"/>
    <property type="evidence" value="ECO:0007669"/>
    <property type="project" value="UniProtKB-SubCell"/>
</dbReference>
<keyword evidence="13" id="KW-0496">Mitochondrion</keyword>
<feature type="domain" description="HhH-GPD" evidence="14">
    <location>
        <begin position="169"/>
        <end position="321"/>
    </location>
</feature>
<evidence type="ECO:0000256" key="11">
    <source>
        <dbReference type="ARBA" id="ARBA00023295"/>
    </source>
</evidence>
<comment type="subcellular location">
    <subcellularLocation>
        <location evidence="13">Nucleus</location>
    </subcellularLocation>
    <subcellularLocation>
        <location evidence="13">Mitochondrion</location>
    </subcellularLocation>
</comment>
<dbReference type="EC" id="4.2.99.18" evidence="13"/>
<dbReference type="Proteomes" id="UP000799049">
    <property type="component" value="Unassembled WGS sequence"/>
</dbReference>
<name>A0A8K0AHH1_ANDGO</name>
<dbReference type="InterPro" id="IPR030841">
    <property type="entry name" value="NTH1"/>
</dbReference>